<evidence type="ECO:0000313" key="2">
    <source>
        <dbReference type="EMBL" id="AHD03223.1"/>
    </source>
</evidence>
<dbReference type="PATRIC" id="fig|999552.6.peg.3382"/>
<dbReference type="Proteomes" id="UP000018780">
    <property type="component" value="Chromosome"/>
</dbReference>
<dbReference type="RefSeq" id="WP_024091574.1">
    <property type="nucleotide sequence ID" value="NC_023135.1"/>
</dbReference>
<evidence type="ECO:0008006" key="4">
    <source>
        <dbReference type="Google" id="ProtNLM"/>
    </source>
</evidence>
<accession>V9VZ57</accession>
<reference evidence="2 3" key="1">
    <citation type="submission" date="2013-09" db="EMBL/GenBank/DDBJ databases">
        <authorList>
            <consortium name="DOE Joint Genome Institute"/>
            <person name="Klenk H.-P."/>
            <person name="Huntemann M."/>
            <person name="Han J."/>
            <person name="Chen A."/>
            <person name="Kyrpides N."/>
            <person name="Mavromatis K."/>
            <person name="Markowitz V."/>
            <person name="Palaniappan K."/>
            <person name="Ivanova N."/>
            <person name="Schaumberg A."/>
            <person name="Pati A."/>
            <person name="Liolios K."/>
            <person name="Nordberg H.P."/>
            <person name="Cantor M.N."/>
            <person name="Hua S.X."/>
            <person name="Woyke T."/>
        </authorList>
    </citation>
    <scope>NUCLEOTIDE SEQUENCE [LARGE SCALE GENOMIC DNA]</scope>
    <source>
        <strain evidence="2 3">DSM 14336</strain>
    </source>
</reference>
<evidence type="ECO:0000313" key="3">
    <source>
        <dbReference type="Proteomes" id="UP000018780"/>
    </source>
</evidence>
<dbReference type="EMBL" id="CP006773">
    <property type="protein sequence ID" value="AHD03223.1"/>
    <property type="molecule type" value="Genomic_DNA"/>
</dbReference>
<gene>
    <name evidence="2" type="ORF">METH_16980</name>
</gene>
<organism evidence="2 3">
    <name type="scientific">Leisingera methylohalidivorans DSM 14336</name>
    <dbReference type="NCBI Taxonomy" id="999552"/>
    <lineage>
        <taxon>Bacteria</taxon>
        <taxon>Pseudomonadati</taxon>
        <taxon>Pseudomonadota</taxon>
        <taxon>Alphaproteobacteria</taxon>
        <taxon>Rhodobacterales</taxon>
        <taxon>Roseobacteraceae</taxon>
        <taxon>Leisingera</taxon>
    </lineage>
</organism>
<name>V9VZ57_9RHOB</name>
<proteinExistence type="predicted"/>
<feature type="region of interest" description="Disordered" evidence="1">
    <location>
        <begin position="114"/>
        <end position="144"/>
    </location>
</feature>
<dbReference type="HOGENOM" id="CLU_1794098_0_0_5"/>
<dbReference type="KEGG" id="lmd:METH_16980"/>
<protein>
    <recommendedName>
        <fullName evidence="4">Recombinase domain-containing protein</fullName>
    </recommendedName>
</protein>
<keyword evidence="3" id="KW-1185">Reference proteome</keyword>
<sequence>MAEHAAAADVRQLARIASDDVIAGVLNRNGLATGNGDRWTRERITALRSYRKIPVFKPEPGGLDPWLNLSRATKLLGVAPKKLRLAAEAGEIEADQPLAGGPRVFERAELSKTAAQQLRKRARQNLKHPAVSHPDQQNLFSSTT</sequence>
<feature type="compositionally biased region" description="Polar residues" evidence="1">
    <location>
        <begin position="134"/>
        <end position="144"/>
    </location>
</feature>
<evidence type="ECO:0000256" key="1">
    <source>
        <dbReference type="SAM" id="MobiDB-lite"/>
    </source>
</evidence>
<dbReference type="AlphaFoldDB" id="V9VZ57"/>
<dbReference type="STRING" id="999552.METH_16980"/>